<evidence type="ECO:0000313" key="1">
    <source>
        <dbReference type="EMBL" id="MEX5286144.1"/>
    </source>
</evidence>
<name>A0ABV3X7W6_9FIRM</name>
<gene>
    <name evidence="1" type="ORF">QCO44_11030</name>
</gene>
<keyword evidence="2" id="KW-1185">Reference proteome</keyword>
<dbReference type="EMBL" id="JARVLH010000008">
    <property type="protein sequence ID" value="MEX5286144.1"/>
    <property type="molecule type" value="Genomic_DNA"/>
</dbReference>
<organism evidence="1 2">
    <name type="scientific">Selenomonas sputigena</name>
    <dbReference type="NCBI Taxonomy" id="69823"/>
    <lineage>
        <taxon>Bacteria</taxon>
        <taxon>Bacillati</taxon>
        <taxon>Bacillota</taxon>
        <taxon>Negativicutes</taxon>
        <taxon>Selenomonadales</taxon>
        <taxon>Selenomonadaceae</taxon>
        <taxon>Selenomonas</taxon>
    </lineage>
</organism>
<sequence>MKIYGSSDVSAGMRKSLLEDRWAIGNEKHETSAIPLQNNINNASGWKSSVMPPAYRISVSEQGKSLAALPPQNDGEVAAQNSTVQQRAEQRNMSGVKPFRPIRAEDLDWATEYERASLAETMEGIEGGIGSILRNAAKNPLAVGADIQMYLVRQLNAYGHHQKALGHTLANDPYLNSVLDRLGALDPNGENPLVNEIRSLVGMTMRGKDIELFEKDGRRDLVRTYCAYLGIKIGDALKVKDEAGRYFNEKTAAYGFFQEMSRKAKHMEELIAAMLEPEAKEKKDEKAENPADLSQIIAEKKSGLEDGMKAYRESLRLQRRIAEDKGEGEDGRLSEKEKLEEKKKLIPSVTGYDWERISEQYLKENPELAAIFSDNGMR</sequence>
<reference evidence="1 2" key="1">
    <citation type="submission" date="2023-04" db="EMBL/GenBank/DDBJ databases">
        <title>Genome Sequence of Selenomonas sputigena ATCC 33150.</title>
        <authorList>
            <person name="Miller D.P."/>
            <person name="Anvari S."/>
            <person name="Polson S.W."/>
            <person name="Macdonald M."/>
            <person name="Mcdowell J.V."/>
        </authorList>
    </citation>
    <scope>NUCLEOTIDE SEQUENCE [LARGE SCALE GENOMIC DNA]</scope>
    <source>
        <strain evidence="1 2">ATCC 33150</strain>
    </source>
</reference>
<dbReference type="RefSeq" id="WP_368847865.1">
    <property type="nucleotide sequence ID" value="NZ_CP194411.1"/>
</dbReference>
<comment type="caution">
    <text evidence="1">The sequence shown here is derived from an EMBL/GenBank/DDBJ whole genome shotgun (WGS) entry which is preliminary data.</text>
</comment>
<protein>
    <submittedName>
        <fullName evidence="1">Uncharacterized protein</fullName>
    </submittedName>
</protein>
<proteinExistence type="predicted"/>
<dbReference type="Proteomes" id="UP001559623">
    <property type="component" value="Unassembled WGS sequence"/>
</dbReference>
<evidence type="ECO:0000313" key="2">
    <source>
        <dbReference type="Proteomes" id="UP001559623"/>
    </source>
</evidence>
<accession>A0ABV3X7W6</accession>